<sequence length="183" mass="19811">MDAPCIVIGCQESRVVSAVLVTESSCIVKTPSAVPATRSVVLDTNVVLDVFVFDDAFTRPLKQALRSGALTAWADRHTLKELALVLAYPSFKLAAEAQHAVRDAYGALVRVAEGEGTPVELPPCRDRDDQKFLALTARVGATWLVSKDKRVLSMGGGRRLPFDVLTPRRASQMLEAEGFTQSV</sequence>
<evidence type="ECO:0000313" key="3">
    <source>
        <dbReference type="Proteomes" id="UP000267003"/>
    </source>
</evidence>
<dbReference type="InterPro" id="IPR029060">
    <property type="entry name" value="PIN-like_dom_sf"/>
</dbReference>
<dbReference type="NCBIfam" id="TIGR00305">
    <property type="entry name" value="putative toxin-antitoxin system toxin component, PIN family"/>
    <property type="match status" value="1"/>
</dbReference>
<dbReference type="PANTHER" id="PTHR34610:SF3">
    <property type="entry name" value="SSL7007 PROTEIN"/>
    <property type="match status" value="1"/>
</dbReference>
<evidence type="ECO:0000313" key="2">
    <source>
        <dbReference type="EMBL" id="RKH69489.1"/>
    </source>
</evidence>
<organism evidence="2 3">
    <name type="scientific">Corallococcus aberystwythensis</name>
    <dbReference type="NCBI Taxonomy" id="2316722"/>
    <lineage>
        <taxon>Bacteria</taxon>
        <taxon>Pseudomonadati</taxon>
        <taxon>Myxococcota</taxon>
        <taxon>Myxococcia</taxon>
        <taxon>Myxococcales</taxon>
        <taxon>Cystobacterineae</taxon>
        <taxon>Myxococcaceae</taxon>
        <taxon>Corallococcus</taxon>
    </lineage>
</organism>
<protein>
    <submittedName>
        <fullName evidence="2">Putative toxin-antitoxin system toxin component, PIN family</fullName>
    </submittedName>
</protein>
<feature type="domain" description="PIN" evidence="1">
    <location>
        <begin position="40"/>
        <end position="150"/>
    </location>
</feature>
<dbReference type="InterPro" id="IPR002850">
    <property type="entry name" value="PIN_toxin-like"/>
</dbReference>
<dbReference type="OrthoDB" id="9802272at2"/>
<dbReference type="AlphaFoldDB" id="A0A3A8QL21"/>
<dbReference type="PANTHER" id="PTHR34610">
    <property type="entry name" value="SSL7007 PROTEIN"/>
    <property type="match status" value="1"/>
</dbReference>
<dbReference type="Pfam" id="PF13470">
    <property type="entry name" value="PIN_3"/>
    <property type="match status" value="1"/>
</dbReference>
<dbReference type="Proteomes" id="UP000267003">
    <property type="component" value="Unassembled WGS sequence"/>
</dbReference>
<name>A0A3A8QL21_9BACT</name>
<comment type="caution">
    <text evidence="2">The sequence shown here is derived from an EMBL/GenBank/DDBJ whole genome shotgun (WGS) entry which is preliminary data.</text>
</comment>
<keyword evidence="3" id="KW-1185">Reference proteome</keyword>
<dbReference type="SUPFAM" id="SSF88723">
    <property type="entry name" value="PIN domain-like"/>
    <property type="match status" value="1"/>
</dbReference>
<dbReference type="InterPro" id="IPR002716">
    <property type="entry name" value="PIN_dom"/>
</dbReference>
<reference evidence="3" key="1">
    <citation type="submission" date="2018-09" db="EMBL/GenBank/DDBJ databases">
        <authorList>
            <person name="Livingstone P.G."/>
            <person name="Whitworth D.E."/>
        </authorList>
    </citation>
    <scope>NUCLEOTIDE SEQUENCE [LARGE SCALE GENOMIC DNA]</scope>
    <source>
        <strain evidence="3">AB050A</strain>
    </source>
</reference>
<gene>
    <name evidence="2" type="ORF">D7W81_10905</name>
</gene>
<proteinExistence type="predicted"/>
<accession>A0A3A8QL21</accession>
<evidence type="ECO:0000259" key="1">
    <source>
        <dbReference type="Pfam" id="PF13470"/>
    </source>
</evidence>
<dbReference type="EMBL" id="RAWK01000052">
    <property type="protein sequence ID" value="RKH69489.1"/>
    <property type="molecule type" value="Genomic_DNA"/>
</dbReference>